<feature type="transmembrane region" description="Helical" evidence="1">
    <location>
        <begin position="29"/>
        <end position="49"/>
    </location>
</feature>
<name>A0A2G9GD65_9LAMI</name>
<keyword evidence="3" id="KW-1185">Reference proteome</keyword>
<evidence type="ECO:0000256" key="1">
    <source>
        <dbReference type="SAM" id="Phobius"/>
    </source>
</evidence>
<accession>A0A2G9GD65</accession>
<reference evidence="3" key="1">
    <citation type="journal article" date="2018" name="Gigascience">
        <title>Genome assembly of the Pink Ipe (Handroanthus impetiginosus, Bignoniaceae), a highly valued, ecologically keystone Neotropical timber forest tree.</title>
        <authorList>
            <person name="Silva-Junior O.B."/>
            <person name="Grattapaglia D."/>
            <person name="Novaes E."/>
            <person name="Collevatti R.G."/>
        </authorList>
    </citation>
    <scope>NUCLEOTIDE SEQUENCE [LARGE SCALE GENOMIC DNA]</scope>
    <source>
        <strain evidence="3">cv. UFG-1</strain>
    </source>
</reference>
<dbReference type="Proteomes" id="UP000231279">
    <property type="component" value="Unassembled WGS sequence"/>
</dbReference>
<sequence length="106" mass="12152">MANSKHLYLEQTNYIKNERHRFTDAEKGITYYSSVLIFWFTPYFTLHILNEDLNKCSSNASISSYVNHKADNLTHTKLSLIILGSISKITTLLKTAKAISNCCNQF</sequence>
<evidence type="ECO:0000313" key="3">
    <source>
        <dbReference type="Proteomes" id="UP000231279"/>
    </source>
</evidence>
<comment type="caution">
    <text evidence="2">The sequence shown here is derived from an EMBL/GenBank/DDBJ whole genome shotgun (WGS) entry which is preliminary data.</text>
</comment>
<keyword evidence="1" id="KW-0472">Membrane</keyword>
<gene>
    <name evidence="2" type="ORF">CDL12_24249</name>
</gene>
<dbReference type="EMBL" id="NKXS01005588">
    <property type="protein sequence ID" value="PIN03228.1"/>
    <property type="molecule type" value="Genomic_DNA"/>
</dbReference>
<keyword evidence="1" id="KW-1133">Transmembrane helix</keyword>
<keyword evidence="1" id="KW-0812">Transmembrane</keyword>
<evidence type="ECO:0000313" key="2">
    <source>
        <dbReference type="EMBL" id="PIN03228.1"/>
    </source>
</evidence>
<organism evidence="2 3">
    <name type="scientific">Handroanthus impetiginosus</name>
    <dbReference type="NCBI Taxonomy" id="429701"/>
    <lineage>
        <taxon>Eukaryota</taxon>
        <taxon>Viridiplantae</taxon>
        <taxon>Streptophyta</taxon>
        <taxon>Embryophyta</taxon>
        <taxon>Tracheophyta</taxon>
        <taxon>Spermatophyta</taxon>
        <taxon>Magnoliopsida</taxon>
        <taxon>eudicotyledons</taxon>
        <taxon>Gunneridae</taxon>
        <taxon>Pentapetalae</taxon>
        <taxon>asterids</taxon>
        <taxon>lamiids</taxon>
        <taxon>Lamiales</taxon>
        <taxon>Bignoniaceae</taxon>
        <taxon>Crescentiina</taxon>
        <taxon>Tabebuia alliance</taxon>
        <taxon>Handroanthus</taxon>
    </lineage>
</organism>
<proteinExistence type="predicted"/>
<protein>
    <submittedName>
        <fullName evidence="2">Uncharacterized protein</fullName>
    </submittedName>
</protein>
<dbReference type="AlphaFoldDB" id="A0A2G9GD65"/>